<comment type="caution">
    <text evidence="1">The sequence shown here is derived from an EMBL/GenBank/DDBJ whole genome shotgun (WGS) entry which is preliminary data.</text>
</comment>
<dbReference type="RefSeq" id="WP_114646280.1">
    <property type="nucleotide sequence ID" value="NZ_QQNH01000016.1"/>
</dbReference>
<organism evidence="1 2">
    <name type="scientific">Pelagibacterium lacus</name>
    <dbReference type="NCBI Taxonomy" id="2282655"/>
    <lineage>
        <taxon>Bacteria</taxon>
        <taxon>Pseudomonadati</taxon>
        <taxon>Pseudomonadota</taxon>
        <taxon>Alphaproteobacteria</taxon>
        <taxon>Hyphomicrobiales</taxon>
        <taxon>Devosiaceae</taxon>
        <taxon>Pelagibacterium</taxon>
    </lineage>
</organism>
<sequence length="150" mass="16326">MANRVLLDASGLKVSKPGVDVLTMGALGKDVAFNSDWLASSRILLTGSVNVPNGTGIVTENYGFTLPFVPVILMMGRARAFNSRWYNMQNVTESSSFINHSNGSNKTAAENYFGFATNRPPSVSIYNDRFTFAPVAPYFIDRISYVVLGA</sequence>
<evidence type="ECO:0000313" key="1">
    <source>
        <dbReference type="EMBL" id="RDE08440.1"/>
    </source>
</evidence>
<dbReference type="AlphaFoldDB" id="A0A369W4Z9"/>
<dbReference type="EMBL" id="QQNH01000016">
    <property type="protein sequence ID" value="RDE08440.1"/>
    <property type="molecule type" value="Genomic_DNA"/>
</dbReference>
<name>A0A369W4Z9_9HYPH</name>
<protein>
    <submittedName>
        <fullName evidence="1">Uncharacterized protein</fullName>
    </submittedName>
</protein>
<evidence type="ECO:0000313" key="2">
    <source>
        <dbReference type="Proteomes" id="UP000253759"/>
    </source>
</evidence>
<reference evidence="2" key="1">
    <citation type="submission" date="2018-07" db="EMBL/GenBank/DDBJ databases">
        <authorList>
            <person name="Liu B.-T."/>
            <person name="Du Z."/>
        </authorList>
    </citation>
    <scope>NUCLEOTIDE SEQUENCE [LARGE SCALE GENOMIC DNA]</scope>
    <source>
        <strain evidence="2">XYN52</strain>
    </source>
</reference>
<proteinExistence type="predicted"/>
<dbReference type="Proteomes" id="UP000253759">
    <property type="component" value="Unassembled WGS sequence"/>
</dbReference>
<accession>A0A369W4Z9</accession>
<gene>
    <name evidence="1" type="ORF">DVH29_11255</name>
</gene>
<keyword evidence="2" id="KW-1185">Reference proteome</keyword>